<sequence>MFLDDYAVPLTVIGTVLLCLGMALYAYLIESTTKEQVYEKIVKSDPVGQSKMYWVQPGNQIIGDQVFDPFAYSDAKHTLRRYTTSWKDESKDSNTHWIWTAVATTATGFVSQFLGLRACHSSVAVIQLGVTVIMSLIRAGLRTRRLRKEENFMWVFPDFFQGHELDCLALKIGQLHVPSKIHSALLKENTACEASYSLEIQLRRQWKIFSALKSRDASIATMSSASVSRSVEHRVLESLTGISQGQPLLSGFRIKIKHGNQKPNSLAELVSEAEEELLRWISTKYCNNQSCCTVEHCKFDLNVAAKTVLYRSRLARMTGLEEPESELSSYWGGKFVSVRDTALIVARSIEDTMSIVFALDAQQPVTLYESWEHAFRMFLKVRCSLFDPLTQACQDGDVYVALRREFDKDGAPEGPWRTDISELEAVLSLWLWSLKKPHKGQDVQDTNAERIGHNWDGTINCPQAQNAMWWRDNEAFVTKSEGPPNDSNDQRRFFGWCNVGESSSDDYIDIFDITSENSLLLNCAQEIYSTFLAAIMQAVEKIGGSTKTRRHQDGFIVSNHNVDKIRSVLVTRGLCDAEDAFACTIPILKNQDKLAPIINLSLASELVAEHIQERNWNKAGELTDWMIGRSHHRVYSAREQKGSTTRSEVENEFRISLLETCENYRQAILQDDDEQNFVGCKGILELLRRYLRDETTMSIPFVWVDCGIVPDGLTSINQRISLSGVIQSYGEVIVWYLNSKSSSAREQHLQDKLKEYIPEPRSIPIRNDLYHAIEHSDLSSTLYLLQRHSLSEPKKSIALSRASRMGWYMVAAALVRLGAQLKYEDDEKRNAFHSQRLSQFSTTHADCADEEDRTALWWAAALGLDTYVQKLLNSGKVYRPDKEDLSGITALSIAVELGHLNVARQLLGVVEAAAVSLKAILIAAINGHTRIVEEILPYRVKDRTSAERLLSNHGLEEVWRGIQNSEIWGNVTNEGESAVSNDFAEIGDLSAWELERASMISSDEFHIFSFDRSSF</sequence>
<keyword evidence="5" id="KW-1185">Reference proteome</keyword>
<dbReference type="Proteomes" id="UP000297777">
    <property type="component" value="Unassembled WGS sequence"/>
</dbReference>
<dbReference type="PANTHER" id="PTHR24198:SF165">
    <property type="entry name" value="ANKYRIN REPEAT-CONTAINING PROTEIN-RELATED"/>
    <property type="match status" value="1"/>
</dbReference>
<keyword evidence="3" id="KW-1133">Transmembrane helix</keyword>
<dbReference type="PANTHER" id="PTHR24198">
    <property type="entry name" value="ANKYRIN REPEAT AND PROTEIN KINASE DOMAIN-CONTAINING PROTEIN"/>
    <property type="match status" value="1"/>
</dbReference>
<proteinExistence type="predicted"/>
<keyword evidence="1" id="KW-0677">Repeat</keyword>
<evidence type="ECO:0000256" key="1">
    <source>
        <dbReference type="ARBA" id="ARBA00022737"/>
    </source>
</evidence>
<name>A0A4Z1ELQ0_9HELO</name>
<feature type="transmembrane region" description="Helical" evidence="3">
    <location>
        <begin position="122"/>
        <end position="141"/>
    </location>
</feature>
<keyword evidence="3" id="KW-0812">Transmembrane</keyword>
<keyword evidence="3" id="KW-0472">Membrane</keyword>
<evidence type="ECO:0000313" key="5">
    <source>
        <dbReference type="Proteomes" id="UP000297777"/>
    </source>
</evidence>
<comment type="caution">
    <text evidence="4">The sequence shown here is derived from an EMBL/GenBank/DDBJ whole genome shotgun (WGS) entry which is preliminary data.</text>
</comment>
<feature type="transmembrane region" description="Helical" evidence="3">
    <location>
        <begin position="97"/>
        <end position="116"/>
    </location>
</feature>
<evidence type="ECO:0000313" key="4">
    <source>
        <dbReference type="EMBL" id="TGO13374.1"/>
    </source>
</evidence>
<dbReference type="Pfam" id="PF12796">
    <property type="entry name" value="Ank_2"/>
    <property type="match status" value="1"/>
</dbReference>
<dbReference type="SUPFAM" id="SSF48403">
    <property type="entry name" value="Ankyrin repeat"/>
    <property type="match status" value="1"/>
</dbReference>
<dbReference type="InterPro" id="IPR002110">
    <property type="entry name" value="Ankyrin_rpt"/>
</dbReference>
<reference evidence="4 5" key="1">
    <citation type="submission" date="2017-12" db="EMBL/GenBank/DDBJ databases">
        <title>Comparative genomics of Botrytis spp.</title>
        <authorList>
            <person name="Valero-Jimenez C.A."/>
            <person name="Tapia P."/>
            <person name="Veloso J."/>
            <person name="Silva-Moreno E."/>
            <person name="Staats M."/>
            <person name="Valdes J.H."/>
            <person name="Van Kan J.A.L."/>
        </authorList>
    </citation>
    <scope>NUCLEOTIDE SEQUENCE [LARGE SCALE GENOMIC DNA]</scope>
    <source>
        <strain evidence="4 5">Bt9001</strain>
    </source>
</reference>
<keyword evidence="2" id="KW-0040">ANK repeat</keyword>
<accession>A0A4Z1ELQ0</accession>
<dbReference type="AlphaFoldDB" id="A0A4Z1ELQ0"/>
<evidence type="ECO:0000256" key="3">
    <source>
        <dbReference type="SAM" id="Phobius"/>
    </source>
</evidence>
<gene>
    <name evidence="4" type="ORF">BTUL_0070g00020</name>
</gene>
<protein>
    <submittedName>
        <fullName evidence="4">Uncharacterized protein</fullName>
    </submittedName>
</protein>
<evidence type="ECO:0000256" key="2">
    <source>
        <dbReference type="ARBA" id="ARBA00023043"/>
    </source>
</evidence>
<dbReference type="Gene3D" id="1.25.40.20">
    <property type="entry name" value="Ankyrin repeat-containing domain"/>
    <property type="match status" value="1"/>
</dbReference>
<dbReference type="EMBL" id="PQXH01000070">
    <property type="protein sequence ID" value="TGO13374.1"/>
    <property type="molecule type" value="Genomic_DNA"/>
</dbReference>
<feature type="transmembrane region" description="Helical" evidence="3">
    <location>
        <begin position="6"/>
        <end position="28"/>
    </location>
</feature>
<dbReference type="OrthoDB" id="194358at2759"/>
<organism evidence="4 5">
    <name type="scientific">Botrytis tulipae</name>
    <dbReference type="NCBI Taxonomy" id="87230"/>
    <lineage>
        <taxon>Eukaryota</taxon>
        <taxon>Fungi</taxon>
        <taxon>Dikarya</taxon>
        <taxon>Ascomycota</taxon>
        <taxon>Pezizomycotina</taxon>
        <taxon>Leotiomycetes</taxon>
        <taxon>Helotiales</taxon>
        <taxon>Sclerotiniaceae</taxon>
        <taxon>Botrytis</taxon>
    </lineage>
</organism>
<dbReference type="InterPro" id="IPR036770">
    <property type="entry name" value="Ankyrin_rpt-contain_sf"/>
</dbReference>